<sequence length="70" mass="7191">MSENTENAESSTGAQGDPAGTSNPSEEAYDAATDSDADPEMMNPRDLTGESSGETDPDVDPDSLNPRGDA</sequence>
<feature type="compositionally biased region" description="Polar residues" evidence="1">
    <location>
        <begin position="1"/>
        <end position="25"/>
    </location>
</feature>
<organism evidence="2 3">
    <name type="scientific">Aquipuribacter hungaricus</name>
    <dbReference type="NCBI Taxonomy" id="545624"/>
    <lineage>
        <taxon>Bacteria</taxon>
        <taxon>Bacillati</taxon>
        <taxon>Actinomycetota</taxon>
        <taxon>Actinomycetes</taxon>
        <taxon>Micrococcales</taxon>
        <taxon>Intrasporangiaceae</taxon>
        <taxon>Aquipuribacter</taxon>
    </lineage>
</organism>
<evidence type="ECO:0000313" key="2">
    <source>
        <dbReference type="EMBL" id="MFC3689940.1"/>
    </source>
</evidence>
<evidence type="ECO:0008006" key="4">
    <source>
        <dbReference type="Google" id="ProtNLM"/>
    </source>
</evidence>
<accession>A0ABV7WJX4</accession>
<keyword evidence="3" id="KW-1185">Reference proteome</keyword>
<comment type="caution">
    <text evidence="2">The sequence shown here is derived from an EMBL/GenBank/DDBJ whole genome shotgun (WGS) entry which is preliminary data.</text>
</comment>
<dbReference type="RefSeq" id="WP_340289636.1">
    <property type="nucleotide sequence ID" value="NZ_JBBEOI010000010.1"/>
</dbReference>
<evidence type="ECO:0000313" key="3">
    <source>
        <dbReference type="Proteomes" id="UP001595685"/>
    </source>
</evidence>
<feature type="compositionally biased region" description="Acidic residues" evidence="1">
    <location>
        <begin position="27"/>
        <end position="39"/>
    </location>
</feature>
<reference evidence="3" key="1">
    <citation type="journal article" date="2019" name="Int. J. Syst. Evol. Microbiol.">
        <title>The Global Catalogue of Microorganisms (GCM) 10K type strain sequencing project: providing services to taxonomists for standard genome sequencing and annotation.</title>
        <authorList>
            <consortium name="The Broad Institute Genomics Platform"/>
            <consortium name="The Broad Institute Genome Sequencing Center for Infectious Disease"/>
            <person name="Wu L."/>
            <person name="Ma J."/>
        </authorList>
    </citation>
    <scope>NUCLEOTIDE SEQUENCE [LARGE SCALE GENOMIC DNA]</scope>
    <source>
        <strain evidence="3">NCAIM B.02333</strain>
    </source>
</reference>
<proteinExistence type="predicted"/>
<protein>
    <recommendedName>
        <fullName evidence="4">MatE family transporter</fullName>
    </recommendedName>
</protein>
<dbReference type="Proteomes" id="UP001595685">
    <property type="component" value="Unassembled WGS sequence"/>
</dbReference>
<gene>
    <name evidence="2" type="ORF">ACFOLH_16440</name>
</gene>
<dbReference type="EMBL" id="JBHRWW010000014">
    <property type="protein sequence ID" value="MFC3689940.1"/>
    <property type="molecule type" value="Genomic_DNA"/>
</dbReference>
<name>A0ABV7WJX4_9MICO</name>
<evidence type="ECO:0000256" key="1">
    <source>
        <dbReference type="SAM" id="MobiDB-lite"/>
    </source>
</evidence>
<feature type="region of interest" description="Disordered" evidence="1">
    <location>
        <begin position="1"/>
        <end position="70"/>
    </location>
</feature>